<dbReference type="Proteomes" id="UP000807159">
    <property type="component" value="Chromosome 10"/>
</dbReference>
<organism evidence="4 5">
    <name type="scientific">Populus deltoides</name>
    <name type="common">Eastern poplar</name>
    <name type="synonym">Eastern cottonwood</name>
    <dbReference type="NCBI Taxonomy" id="3696"/>
    <lineage>
        <taxon>Eukaryota</taxon>
        <taxon>Viridiplantae</taxon>
        <taxon>Streptophyta</taxon>
        <taxon>Embryophyta</taxon>
        <taxon>Tracheophyta</taxon>
        <taxon>Spermatophyta</taxon>
        <taxon>Magnoliopsida</taxon>
        <taxon>eudicotyledons</taxon>
        <taxon>Gunneridae</taxon>
        <taxon>Pentapetalae</taxon>
        <taxon>rosids</taxon>
        <taxon>fabids</taxon>
        <taxon>Malpighiales</taxon>
        <taxon>Salicaceae</taxon>
        <taxon>Saliceae</taxon>
        <taxon>Populus</taxon>
    </lineage>
</organism>
<dbReference type="PROSITE" id="PS50157">
    <property type="entry name" value="ZINC_FINGER_C2H2_2"/>
    <property type="match status" value="1"/>
</dbReference>
<dbReference type="InterPro" id="IPR013087">
    <property type="entry name" value="Znf_C2H2_type"/>
</dbReference>
<keyword evidence="1" id="KW-0862">Zinc</keyword>
<dbReference type="SUPFAM" id="SSF57667">
    <property type="entry name" value="beta-beta-alpha zinc fingers"/>
    <property type="match status" value="1"/>
</dbReference>
<dbReference type="GO" id="GO:0008270">
    <property type="term" value="F:zinc ion binding"/>
    <property type="evidence" value="ECO:0007669"/>
    <property type="project" value="UniProtKB-KW"/>
</dbReference>
<dbReference type="Gene3D" id="3.30.160.60">
    <property type="entry name" value="Classic Zinc Finger"/>
    <property type="match status" value="1"/>
</dbReference>
<dbReference type="AlphaFoldDB" id="A0A8T2XTD5"/>
<dbReference type="EMBL" id="JACEGQ020000010">
    <property type="protein sequence ID" value="KAH8496376.1"/>
    <property type="molecule type" value="Genomic_DNA"/>
</dbReference>
<protein>
    <recommendedName>
        <fullName evidence="3">C2H2-type domain-containing protein</fullName>
    </recommendedName>
</protein>
<name>A0A8T2XTD5_POPDE</name>
<keyword evidence="5" id="KW-1185">Reference proteome</keyword>
<dbReference type="PANTHER" id="PTHR46353">
    <property type="entry name" value="ZINC FINGER PROTEIN 5"/>
    <property type="match status" value="1"/>
</dbReference>
<feature type="compositionally biased region" description="Polar residues" evidence="2">
    <location>
        <begin position="1"/>
        <end position="10"/>
    </location>
</feature>
<keyword evidence="1" id="KW-0863">Zinc-finger</keyword>
<dbReference type="GO" id="GO:0009736">
    <property type="term" value="P:cytokinin-activated signaling pathway"/>
    <property type="evidence" value="ECO:0007669"/>
    <property type="project" value="TreeGrafter"/>
</dbReference>
<keyword evidence="1" id="KW-0479">Metal-binding</keyword>
<comment type="caution">
    <text evidence="4">The sequence shown here is derived from an EMBL/GenBank/DDBJ whole genome shotgun (WGS) entry which is preliminary data.</text>
</comment>
<dbReference type="GO" id="GO:0003700">
    <property type="term" value="F:DNA-binding transcription factor activity"/>
    <property type="evidence" value="ECO:0007669"/>
    <property type="project" value="TreeGrafter"/>
</dbReference>
<evidence type="ECO:0000256" key="2">
    <source>
        <dbReference type="SAM" id="MobiDB-lite"/>
    </source>
</evidence>
<dbReference type="GO" id="GO:0010090">
    <property type="term" value="P:trichome morphogenesis"/>
    <property type="evidence" value="ECO:0007669"/>
    <property type="project" value="InterPro"/>
</dbReference>
<dbReference type="InterPro" id="IPR044299">
    <property type="entry name" value="GIS3/ZFP5/ZFP6"/>
</dbReference>
<evidence type="ECO:0000259" key="3">
    <source>
        <dbReference type="PROSITE" id="PS50157"/>
    </source>
</evidence>
<dbReference type="InterPro" id="IPR036236">
    <property type="entry name" value="Znf_C2H2_sf"/>
</dbReference>
<gene>
    <name evidence="4" type="ORF">H0E87_019216</name>
</gene>
<proteinExistence type="predicted"/>
<dbReference type="PANTHER" id="PTHR46353:SF22">
    <property type="entry name" value="ZINC FINGER PROTEIN 6-LIKE"/>
    <property type="match status" value="1"/>
</dbReference>
<dbReference type="GO" id="GO:0009740">
    <property type="term" value="P:gibberellic acid mediated signaling pathway"/>
    <property type="evidence" value="ECO:0007669"/>
    <property type="project" value="TreeGrafter"/>
</dbReference>
<evidence type="ECO:0000313" key="5">
    <source>
        <dbReference type="Proteomes" id="UP000807159"/>
    </source>
</evidence>
<sequence length="184" mass="19935">MSASKNTNLGTDPHKKPPSSTLKLLGFSVKRYQEGLPATTVPFNIEYIKKFECQYCHRGFANSQALGGHQNAHKRERQRAKRALYFFKDHQHQRIKPAGPIINAHAARSGPLICASGSRSIKAAAGVARFECPAQSPSLLMFDHIDPRPLVGPIGAGAISATSLIAEDEGAGVDLHLRLAPLHP</sequence>
<evidence type="ECO:0000256" key="1">
    <source>
        <dbReference type="PROSITE-ProRule" id="PRU00042"/>
    </source>
</evidence>
<dbReference type="PROSITE" id="PS00028">
    <property type="entry name" value="ZINC_FINGER_C2H2_1"/>
    <property type="match status" value="1"/>
</dbReference>
<dbReference type="GO" id="GO:0005634">
    <property type="term" value="C:nucleus"/>
    <property type="evidence" value="ECO:0007669"/>
    <property type="project" value="TreeGrafter"/>
</dbReference>
<evidence type="ECO:0000313" key="4">
    <source>
        <dbReference type="EMBL" id="KAH8496376.1"/>
    </source>
</evidence>
<dbReference type="GO" id="GO:0000976">
    <property type="term" value="F:transcription cis-regulatory region binding"/>
    <property type="evidence" value="ECO:0007669"/>
    <property type="project" value="TreeGrafter"/>
</dbReference>
<reference evidence="4" key="1">
    <citation type="journal article" date="2021" name="J. Hered.">
        <title>Genome Assembly of Salicaceae Populus deltoides (Eastern Cottonwood) I-69 Based on Nanopore Sequencing and Hi-C Technologies.</title>
        <authorList>
            <person name="Bai S."/>
            <person name="Wu H."/>
            <person name="Zhang J."/>
            <person name="Pan Z."/>
            <person name="Zhao W."/>
            <person name="Li Z."/>
            <person name="Tong C."/>
        </authorList>
    </citation>
    <scope>NUCLEOTIDE SEQUENCE</scope>
    <source>
        <tissue evidence="4">Leaf</tissue>
    </source>
</reference>
<feature type="domain" description="C2H2-type" evidence="3">
    <location>
        <begin position="51"/>
        <end position="78"/>
    </location>
</feature>
<feature type="region of interest" description="Disordered" evidence="2">
    <location>
        <begin position="1"/>
        <end position="20"/>
    </location>
</feature>
<accession>A0A8T2XTD5</accession>